<keyword evidence="6 7" id="KW-0472">Membrane</keyword>
<evidence type="ECO:0000259" key="8">
    <source>
        <dbReference type="Pfam" id="PF02687"/>
    </source>
</evidence>
<keyword evidence="5 7" id="KW-1133">Transmembrane helix</keyword>
<dbReference type="InterPro" id="IPR051125">
    <property type="entry name" value="ABC-4/HrtB_transporter"/>
</dbReference>
<dbReference type="RefSeq" id="WP_200274640.1">
    <property type="nucleotide sequence ID" value="NZ_CP066802.1"/>
</dbReference>
<dbReference type="Proteomes" id="UP000595895">
    <property type="component" value="Chromosome"/>
</dbReference>
<dbReference type="PANTHER" id="PTHR43738:SF1">
    <property type="entry name" value="HEMIN TRANSPORT SYSTEM PERMEASE PROTEIN HRTB-RELATED"/>
    <property type="match status" value="1"/>
</dbReference>
<name>A0A7T7M893_9ACTO</name>
<keyword evidence="10" id="KW-1185">Reference proteome</keyword>
<evidence type="ECO:0000256" key="1">
    <source>
        <dbReference type="ARBA" id="ARBA00004651"/>
    </source>
</evidence>
<protein>
    <submittedName>
        <fullName evidence="9">ABC transporter permease</fullName>
    </submittedName>
</protein>
<feature type="transmembrane region" description="Helical" evidence="7">
    <location>
        <begin position="340"/>
        <end position="362"/>
    </location>
</feature>
<dbReference type="GO" id="GO:0005886">
    <property type="term" value="C:plasma membrane"/>
    <property type="evidence" value="ECO:0007669"/>
    <property type="project" value="UniProtKB-SubCell"/>
</dbReference>
<feature type="domain" description="ABC3 transporter permease C-terminal" evidence="8">
    <location>
        <begin position="262"/>
        <end position="372"/>
    </location>
</feature>
<comment type="subcellular location">
    <subcellularLocation>
        <location evidence="1">Cell membrane</location>
        <topology evidence="1">Multi-pass membrane protein</topology>
    </subcellularLocation>
</comment>
<reference evidence="9 10" key="1">
    <citation type="submission" date="2020-12" db="EMBL/GenBank/DDBJ databases">
        <authorList>
            <person name="Zhou J."/>
        </authorList>
    </citation>
    <scope>NUCLEOTIDE SEQUENCE [LARGE SCALE GENOMIC DNA]</scope>
    <source>
        <strain evidence="9 10">CCUG 61299</strain>
    </source>
</reference>
<proteinExistence type="predicted"/>
<gene>
    <name evidence="9" type="ORF">JG540_05295</name>
</gene>
<dbReference type="Pfam" id="PF02687">
    <property type="entry name" value="FtsX"/>
    <property type="match status" value="1"/>
</dbReference>
<dbReference type="PANTHER" id="PTHR43738">
    <property type="entry name" value="ABC TRANSPORTER, MEMBRANE PROTEIN"/>
    <property type="match status" value="1"/>
</dbReference>
<feature type="transmembrane region" description="Helical" evidence="7">
    <location>
        <begin position="15"/>
        <end position="39"/>
    </location>
</feature>
<keyword evidence="4 7" id="KW-0812">Transmembrane</keyword>
<evidence type="ECO:0000256" key="5">
    <source>
        <dbReference type="ARBA" id="ARBA00022989"/>
    </source>
</evidence>
<evidence type="ECO:0000256" key="7">
    <source>
        <dbReference type="SAM" id="Phobius"/>
    </source>
</evidence>
<evidence type="ECO:0000256" key="4">
    <source>
        <dbReference type="ARBA" id="ARBA00022692"/>
    </source>
</evidence>
<dbReference type="InterPro" id="IPR003838">
    <property type="entry name" value="ABC3_permease_C"/>
</dbReference>
<evidence type="ECO:0000256" key="2">
    <source>
        <dbReference type="ARBA" id="ARBA00022448"/>
    </source>
</evidence>
<dbReference type="AlphaFoldDB" id="A0A7T7M893"/>
<dbReference type="EMBL" id="CP066802">
    <property type="protein sequence ID" value="QQM66550.1"/>
    <property type="molecule type" value="Genomic_DNA"/>
</dbReference>
<evidence type="ECO:0000313" key="9">
    <source>
        <dbReference type="EMBL" id="QQM66550.1"/>
    </source>
</evidence>
<dbReference type="KEGG" id="awe:JG540_05295"/>
<feature type="transmembrane region" description="Helical" evidence="7">
    <location>
        <begin position="301"/>
        <end position="328"/>
    </location>
</feature>
<evidence type="ECO:0000256" key="3">
    <source>
        <dbReference type="ARBA" id="ARBA00022475"/>
    </source>
</evidence>
<evidence type="ECO:0000256" key="6">
    <source>
        <dbReference type="ARBA" id="ARBA00023136"/>
    </source>
</evidence>
<keyword evidence="3" id="KW-1003">Cell membrane</keyword>
<keyword evidence="2" id="KW-0813">Transport</keyword>
<sequence>MFLALREIKHQPSRFVLIVLVITLVAYLTFFLAALAVGLAHSYRAAIDSWDARAVVLTAASNQNLNASRLSPEQIERVRQEAAAVDAQAHPLKVQGVVLERVPADGDGTAGTSQTPLRSDAFALGVGSTGPLASPPSQGSPISDPASEVLLDDSLVEDGWAVGDRLRLSGSTQVLRVVGLTHDQTLQAAGTVTIDPGTLQEALGTGGSMPPNAVVITSAQDQSPPAGLAESLDPQELELLTPAELVQTLPGYSAQVLTFTLMISALVVIAALVLGIFLYVLTLQKRPVLGVLKARGVPTRYLVASGSAQTLVLAGGGVGAGLLLVLLTGQVLPAAVPFRLSPVLTAAVTAAFVVVALLGGLISVRVVTRIDPVEAIA</sequence>
<organism evidence="9 10">
    <name type="scientific">Actinomyces weissii</name>
    <dbReference type="NCBI Taxonomy" id="675090"/>
    <lineage>
        <taxon>Bacteria</taxon>
        <taxon>Bacillati</taxon>
        <taxon>Actinomycetota</taxon>
        <taxon>Actinomycetes</taxon>
        <taxon>Actinomycetales</taxon>
        <taxon>Actinomycetaceae</taxon>
        <taxon>Actinomyces</taxon>
    </lineage>
</organism>
<feature type="transmembrane region" description="Helical" evidence="7">
    <location>
        <begin position="256"/>
        <end position="281"/>
    </location>
</feature>
<accession>A0A7T7M893</accession>
<evidence type="ECO:0000313" key="10">
    <source>
        <dbReference type="Proteomes" id="UP000595895"/>
    </source>
</evidence>